<dbReference type="EMBL" id="CAJNBH010000025">
    <property type="protein sequence ID" value="CAE6829455.1"/>
    <property type="molecule type" value="Genomic_DNA"/>
</dbReference>
<gene>
    <name evidence="1" type="ORF">R69776_06535</name>
</gene>
<dbReference type="Proteomes" id="UP000673821">
    <property type="component" value="Unassembled WGS sequence"/>
</dbReference>
<comment type="caution">
    <text evidence="1">The sequence shown here is derived from an EMBL/GenBank/DDBJ whole genome shotgun (WGS) entry which is preliminary data.</text>
</comment>
<reference evidence="1 2" key="1">
    <citation type="submission" date="2021-02" db="EMBL/GenBank/DDBJ databases">
        <authorList>
            <person name="Vanwijnsberghe S."/>
        </authorList>
    </citation>
    <scope>NUCLEOTIDE SEQUENCE [LARGE SCALE GENOMIC DNA]</scope>
    <source>
        <strain evidence="1 2">R-69776</strain>
    </source>
</reference>
<accession>A0ABN7N1T5</accession>
<proteinExistence type="predicted"/>
<protein>
    <submittedName>
        <fullName evidence="1">Uncharacterized protein</fullName>
    </submittedName>
</protein>
<keyword evidence="2" id="KW-1185">Reference proteome</keyword>
<sequence>MRSSGLRVRRFSSAAQERAFRWDCARRFSGQRRLAITIFTALWVVTGELLSDHVLRDFPEPFVLLRKSSAPKDLPAEISRYVSAQRTMTVHTSFADDC</sequence>
<evidence type="ECO:0000313" key="1">
    <source>
        <dbReference type="EMBL" id="CAE6829455.1"/>
    </source>
</evidence>
<dbReference type="RefSeq" id="WP_200660830.1">
    <property type="nucleotide sequence ID" value="NZ_CAJNBH010000025.1"/>
</dbReference>
<name>A0ABN7N1T5_9BURK</name>
<evidence type="ECO:0000313" key="2">
    <source>
        <dbReference type="Proteomes" id="UP000673821"/>
    </source>
</evidence>
<organism evidence="1 2">
    <name type="scientific">Paraburkholderia nemoris</name>
    <dbReference type="NCBI Taxonomy" id="2793076"/>
    <lineage>
        <taxon>Bacteria</taxon>
        <taxon>Pseudomonadati</taxon>
        <taxon>Pseudomonadota</taxon>
        <taxon>Betaproteobacteria</taxon>
        <taxon>Burkholderiales</taxon>
        <taxon>Burkholderiaceae</taxon>
        <taxon>Paraburkholderia</taxon>
    </lineage>
</organism>